<dbReference type="InterPro" id="IPR000994">
    <property type="entry name" value="Pept_M24"/>
</dbReference>
<evidence type="ECO:0000259" key="1">
    <source>
        <dbReference type="Pfam" id="PF00557"/>
    </source>
</evidence>
<dbReference type="PANTHER" id="PTHR46112">
    <property type="entry name" value="AMINOPEPTIDASE"/>
    <property type="match status" value="1"/>
</dbReference>
<dbReference type="InterPro" id="IPR036005">
    <property type="entry name" value="Creatinase/aminopeptidase-like"/>
</dbReference>
<evidence type="ECO:0000313" key="4">
    <source>
        <dbReference type="Proteomes" id="UP000078520"/>
    </source>
</evidence>
<dbReference type="SUPFAM" id="SSF53092">
    <property type="entry name" value="Creatinase/prolidase N-terminal domain"/>
    <property type="match status" value="1"/>
</dbReference>
<sequence>MNKTEYHTRIKKVQTFIGDHHMDGFLVTDPVNINYLSGFTGDEGLLLVTDQTAYLISDARFQVELMTQTITDYRITSDYFQTACQLFEEDHLVAVGFEASISYHDYDYLDENSVADIVPTENVIESLRAIKSDAEIQTLKKAAALAKQGYARLLTEILKPGLSEKEVADRFDFEMRRLGADKASFDPIIATGIDNTVKPHSVNSTRKIQTGDLILVDYGYFYQGYTFDVTRVCGMGVQSLEIHRLTAAVQDALLETMQIVAPGLPVSALWQKANDVLQTYHLDQYFTHGIGHGIGRSIHEMPTLSYRSDEPLQVGQVITIEPGVYVPRVGGIRLENDLLVTADGFENLTDFDLGLTEL</sequence>
<dbReference type="Gene3D" id="3.90.230.10">
    <property type="entry name" value="Creatinase/methionine aminopeptidase superfamily"/>
    <property type="match status" value="1"/>
</dbReference>
<dbReference type="Pfam" id="PF00557">
    <property type="entry name" value="Peptidase_M24"/>
    <property type="match status" value="1"/>
</dbReference>
<comment type="caution">
    <text evidence="3">The sequence shown here is derived from an EMBL/GenBank/DDBJ whole genome shotgun (WGS) entry which is preliminary data.</text>
</comment>
<feature type="domain" description="Peptidase M24" evidence="1">
    <location>
        <begin position="138"/>
        <end position="342"/>
    </location>
</feature>
<accession>A0A179CPG1</accession>
<proteinExistence type="predicted"/>
<evidence type="ECO:0000313" key="3">
    <source>
        <dbReference type="EMBL" id="OAQ06634.1"/>
    </source>
</evidence>
<dbReference type="RefSeq" id="WP_180752506.1">
    <property type="nucleotide sequence ID" value="NZ_LVKC01000028.1"/>
</dbReference>
<dbReference type="InterPro" id="IPR050659">
    <property type="entry name" value="Peptidase_M24B"/>
</dbReference>
<evidence type="ECO:0008006" key="5">
    <source>
        <dbReference type="Google" id="ProtNLM"/>
    </source>
</evidence>
<gene>
    <name evidence="3" type="ORF">A3O14_00840</name>
</gene>
<name>A0A179CPG1_9LACO</name>
<organism evidence="3 4">
    <name type="scientific">Ligilactobacillus aviarius</name>
    <dbReference type="NCBI Taxonomy" id="1606"/>
    <lineage>
        <taxon>Bacteria</taxon>
        <taxon>Bacillati</taxon>
        <taxon>Bacillota</taxon>
        <taxon>Bacilli</taxon>
        <taxon>Lactobacillales</taxon>
        <taxon>Lactobacillaceae</taxon>
        <taxon>Ligilactobacillus</taxon>
    </lineage>
</organism>
<evidence type="ECO:0000259" key="2">
    <source>
        <dbReference type="Pfam" id="PF01321"/>
    </source>
</evidence>
<reference evidence="4" key="1">
    <citation type="submission" date="2016-03" db="EMBL/GenBank/DDBJ databases">
        <authorList>
            <person name="Johnson T.J."/>
            <person name="Youmans B."/>
            <person name="Case K."/>
            <person name="Noll S."/>
        </authorList>
    </citation>
    <scope>NUCLEOTIDE SEQUENCE [LARGE SCALE GENOMIC DNA]</scope>
    <source>
        <strain evidence="4">UMNLAv8</strain>
    </source>
</reference>
<feature type="domain" description="Creatinase N-terminal" evidence="2">
    <location>
        <begin position="9"/>
        <end position="130"/>
    </location>
</feature>
<dbReference type="Pfam" id="PF01321">
    <property type="entry name" value="Creatinase_N"/>
    <property type="match status" value="1"/>
</dbReference>
<dbReference type="EMBL" id="LVKI01000054">
    <property type="protein sequence ID" value="OAQ06634.1"/>
    <property type="molecule type" value="Genomic_DNA"/>
</dbReference>
<dbReference type="Gene3D" id="3.40.350.10">
    <property type="entry name" value="Creatinase/prolidase N-terminal domain"/>
    <property type="match status" value="1"/>
</dbReference>
<protein>
    <recommendedName>
        <fullName evidence="5">Xaa-Pro dipeptidase</fullName>
    </recommendedName>
</protein>
<dbReference type="AlphaFoldDB" id="A0A179CPG1"/>
<dbReference type="PANTHER" id="PTHR46112:SF3">
    <property type="entry name" value="AMINOPEPTIDASE YPDF"/>
    <property type="match status" value="1"/>
</dbReference>
<dbReference type="Proteomes" id="UP000078520">
    <property type="component" value="Unassembled WGS sequence"/>
</dbReference>
<dbReference type="InterPro" id="IPR000587">
    <property type="entry name" value="Creatinase_N"/>
</dbReference>
<dbReference type="SUPFAM" id="SSF55920">
    <property type="entry name" value="Creatinase/aminopeptidase"/>
    <property type="match status" value="1"/>
</dbReference>
<dbReference type="InterPro" id="IPR029149">
    <property type="entry name" value="Creatin/AminoP/Spt16_N"/>
</dbReference>